<feature type="signal peptide" evidence="9">
    <location>
        <begin position="1"/>
        <end position="21"/>
    </location>
</feature>
<evidence type="ECO:0000256" key="3">
    <source>
        <dbReference type="ARBA" id="ARBA00004613"/>
    </source>
</evidence>
<evidence type="ECO:0000256" key="4">
    <source>
        <dbReference type="ARBA" id="ARBA00022525"/>
    </source>
</evidence>
<comment type="subcellular location">
    <subcellularLocation>
        <location evidence="1">Cell envelope</location>
    </subcellularLocation>
    <subcellularLocation>
        <location evidence="2">Cell outer membrane</location>
    </subcellularLocation>
    <subcellularLocation>
        <location evidence="3">Secreted</location>
    </subcellularLocation>
</comment>
<evidence type="ECO:0000256" key="2">
    <source>
        <dbReference type="ARBA" id="ARBA00004442"/>
    </source>
</evidence>
<sequence>MRLTQLVRKLVIWAWAALVRTAGLRATAAPVAPVCKPPPHTIDDHASAIKLAEAAACLNQTIKVQWQGFVGLTEPIIVGPRTSLEITGVDTDSEVAAISGRNETQLIRVQAGASVTLRNLRLRDGFAEAAENDNLGGGAVKVSKGGQLLLEGCQFWFNRDFGGAIFNFRQSNSICTGCIFANNTAVDGGAIYNDNSSFDCSNSAFTANHASNDSGHQGYGGAVHNSGYFTCTTSTFTNNTAQQQSGAVENIGDFDCFGSTFTSNIAGYGGYYEPFRGGAVSNSGNFNCFGSRFSFNNGYYGGAINHYGNFTCRNSTFASNTGYQGGAVANAAGEVSCSRSTFASNTAHEVGGAIYNNYGGALTFHNATFTSNTAGYDGGAICNSLGTVTCSSSAFTYNTATQFGGAIINEEGNFTCGNSTFTLNSAHGGAIYVNADGAYLMLSDFNGNIAMHYGGSITVEQGAYLKCTKSNFQQSTGAKGAAIYLAQAATANISSTSFSFNSATETGGAVYLEPSVTGHINTCNFINNSSPVGGALSLVPVLETRNFDISQSVFTSNTASCCNKRQYLVVDSNNDHTCVTCDTHELDCSSIRITVSTLPLAAGFWRETFYQEDLHCAVCAPGYASLPGYRCVECTSGATAATITILAVVALATLLLLWLLCSKATGVVDGVDSAQEVGAAAGPSSKLARVGVLLMQRFRIPIVVIQVLTQYISITGLTLPLQYLEFLHAVDFLSLDMRWLTSPGCAADINFYGRLLVATLAPLVISALIFSPRFYLWIVSRRRLAVAPKLRQVVARDVNAFLVFTFLIFSGVSLTVFETFGCDKLKFTGKSYLRADYSIECRDDEELHTKFSIYAAFMIMVYPVGIPVWYASILWQSVRQCDRTQLPSRLATASSFLWRPYKGRAYYWETVKCLRRLMLAGLLVFIMPGEPGQSGHGVRADSPSPAGDG</sequence>
<dbReference type="Pfam" id="PF02415">
    <property type="entry name" value="Chlam_PMP"/>
    <property type="match status" value="3"/>
</dbReference>
<evidence type="ECO:0000256" key="5">
    <source>
        <dbReference type="ARBA" id="ARBA00022729"/>
    </source>
</evidence>
<keyword evidence="8" id="KW-1133">Transmembrane helix</keyword>
<gene>
    <name evidence="10" type="ORF">JKP88DRAFT_251032</name>
</gene>
<feature type="transmembrane region" description="Helical" evidence="8">
    <location>
        <begin position="640"/>
        <end position="660"/>
    </location>
</feature>
<feature type="chain" id="PRO_5032532025" evidence="9">
    <location>
        <begin position="22"/>
        <end position="949"/>
    </location>
</feature>
<feature type="transmembrane region" description="Helical" evidence="8">
    <location>
        <begin position="798"/>
        <end position="817"/>
    </location>
</feature>
<organism evidence="10 11">
    <name type="scientific">Tribonema minus</name>
    <dbReference type="NCBI Taxonomy" id="303371"/>
    <lineage>
        <taxon>Eukaryota</taxon>
        <taxon>Sar</taxon>
        <taxon>Stramenopiles</taxon>
        <taxon>Ochrophyta</taxon>
        <taxon>PX clade</taxon>
        <taxon>Xanthophyceae</taxon>
        <taxon>Tribonematales</taxon>
        <taxon>Tribonemataceae</taxon>
        <taxon>Tribonema</taxon>
    </lineage>
</organism>
<name>A0A835ZP77_9STRA</name>
<dbReference type="InterPro" id="IPR003368">
    <property type="entry name" value="POMP_repeat"/>
</dbReference>
<dbReference type="InterPro" id="IPR011050">
    <property type="entry name" value="Pectin_lyase_fold/virulence"/>
</dbReference>
<feature type="transmembrane region" description="Helical" evidence="8">
    <location>
        <begin position="756"/>
        <end position="778"/>
    </location>
</feature>
<feature type="transmembrane region" description="Helical" evidence="8">
    <location>
        <begin position="702"/>
        <end position="724"/>
    </location>
</feature>
<evidence type="ECO:0000256" key="1">
    <source>
        <dbReference type="ARBA" id="ARBA00004196"/>
    </source>
</evidence>
<dbReference type="Proteomes" id="UP000664859">
    <property type="component" value="Unassembled WGS sequence"/>
</dbReference>
<dbReference type="OrthoDB" id="10254077at2759"/>
<keyword evidence="8" id="KW-0812">Transmembrane</keyword>
<evidence type="ECO:0000256" key="7">
    <source>
        <dbReference type="ARBA" id="ARBA00023237"/>
    </source>
</evidence>
<dbReference type="AlphaFoldDB" id="A0A835ZP77"/>
<protein>
    <submittedName>
        <fullName evidence="10">Uncharacterized protein</fullName>
    </submittedName>
</protein>
<dbReference type="GO" id="GO:0005576">
    <property type="term" value="C:extracellular region"/>
    <property type="evidence" value="ECO:0007669"/>
    <property type="project" value="UniProtKB-SubCell"/>
</dbReference>
<comment type="caution">
    <text evidence="10">The sequence shown here is derived from an EMBL/GenBank/DDBJ whole genome shotgun (WGS) entry which is preliminary data.</text>
</comment>
<dbReference type="EMBL" id="JAFCMP010000009">
    <property type="protein sequence ID" value="KAG5192213.1"/>
    <property type="molecule type" value="Genomic_DNA"/>
</dbReference>
<proteinExistence type="predicted"/>
<reference evidence="10" key="1">
    <citation type="submission" date="2021-02" db="EMBL/GenBank/DDBJ databases">
        <title>First Annotated Genome of the Yellow-green Alga Tribonema minus.</title>
        <authorList>
            <person name="Mahan K.M."/>
        </authorList>
    </citation>
    <scope>NUCLEOTIDE SEQUENCE</scope>
    <source>
        <strain evidence="10">UTEX B ZZ1240</strain>
    </source>
</reference>
<keyword evidence="11" id="KW-1185">Reference proteome</keyword>
<evidence type="ECO:0000256" key="9">
    <source>
        <dbReference type="SAM" id="SignalP"/>
    </source>
</evidence>
<keyword evidence="6 8" id="KW-0472">Membrane</keyword>
<dbReference type="SUPFAM" id="SSF51126">
    <property type="entry name" value="Pectin lyase-like"/>
    <property type="match status" value="1"/>
</dbReference>
<dbReference type="PANTHER" id="PTHR11319:SF35">
    <property type="entry name" value="OUTER MEMBRANE PROTEIN PMPC-RELATED"/>
    <property type="match status" value="1"/>
</dbReference>
<evidence type="ECO:0000256" key="6">
    <source>
        <dbReference type="ARBA" id="ARBA00023136"/>
    </source>
</evidence>
<evidence type="ECO:0000313" key="10">
    <source>
        <dbReference type="EMBL" id="KAG5192213.1"/>
    </source>
</evidence>
<evidence type="ECO:0000313" key="11">
    <source>
        <dbReference type="Proteomes" id="UP000664859"/>
    </source>
</evidence>
<accession>A0A835ZP77</accession>
<feature type="transmembrane region" description="Helical" evidence="8">
    <location>
        <begin position="853"/>
        <end position="875"/>
    </location>
</feature>
<keyword evidence="7" id="KW-0998">Cell outer membrane</keyword>
<keyword evidence="4" id="KW-0964">Secreted</keyword>
<keyword evidence="5 9" id="KW-0732">Signal</keyword>
<dbReference type="PANTHER" id="PTHR11319">
    <property type="entry name" value="G PROTEIN-COUPLED RECEPTOR-RELATED"/>
    <property type="match status" value="1"/>
</dbReference>
<evidence type="ECO:0000256" key="8">
    <source>
        <dbReference type="SAM" id="Phobius"/>
    </source>
</evidence>